<keyword evidence="3" id="KW-1185">Reference proteome</keyword>
<keyword evidence="1" id="KW-0472">Membrane</keyword>
<dbReference type="Proteomes" id="UP000293583">
    <property type="component" value="Unassembled WGS sequence"/>
</dbReference>
<gene>
    <name evidence="2" type="ORF">EWU20_00495</name>
</gene>
<name>A0A4Q9BFP9_9BACT</name>
<evidence type="ECO:0008006" key="4">
    <source>
        <dbReference type="Google" id="ProtNLM"/>
    </source>
</evidence>
<organism evidence="2 3">
    <name type="scientific">Aquirufa antheringensis</name>
    <dbReference type="NCBI Taxonomy" id="2516559"/>
    <lineage>
        <taxon>Bacteria</taxon>
        <taxon>Pseudomonadati</taxon>
        <taxon>Bacteroidota</taxon>
        <taxon>Cytophagia</taxon>
        <taxon>Cytophagales</taxon>
        <taxon>Flectobacillaceae</taxon>
        <taxon>Aquirufa</taxon>
    </lineage>
</organism>
<evidence type="ECO:0000313" key="2">
    <source>
        <dbReference type="EMBL" id="TBH75082.1"/>
    </source>
</evidence>
<comment type="caution">
    <text evidence="2">The sequence shown here is derived from an EMBL/GenBank/DDBJ whole genome shotgun (WGS) entry which is preliminary data.</text>
</comment>
<accession>A0A4Q9BFP9</accession>
<feature type="transmembrane region" description="Helical" evidence="1">
    <location>
        <begin position="58"/>
        <end position="81"/>
    </location>
</feature>
<dbReference type="EMBL" id="SEWY01000001">
    <property type="protein sequence ID" value="TBH75082.1"/>
    <property type="molecule type" value="Genomic_DNA"/>
</dbReference>
<evidence type="ECO:0000256" key="1">
    <source>
        <dbReference type="SAM" id="Phobius"/>
    </source>
</evidence>
<dbReference type="AlphaFoldDB" id="A0A4Q9BFP9"/>
<keyword evidence="1" id="KW-1133">Transmembrane helix</keyword>
<dbReference type="OrthoDB" id="1725737at2"/>
<proteinExistence type="predicted"/>
<protein>
    <recommendedName>
        <fullName evidence="4">DUF1640 domain-containing protein</fullName>
    </recommendedName>
</protein>
<sequence>MQPLNIKLYDLARAKLHLKDSDAMEFVSTIHEMHDHLDQNLATKEFVSKELSETKFEILKWLFIFWVGQLSITIGIVLMLIKK</sequence>
<dbReference type="RefSeq" id="WP_130895770.1">
    <property type="nucleotide sequence ID" value="NZ_JAANON010000002.1"/>
</dbReference>
<keyword evidence="1" id="KW-0812">Transmembrane</keyword>
<evidence type="ECO:0000313" key="3">
    <source>
        <dbReference type="Proteomes" id="UP000293583"/>
    </source>
</evidence>
<reference evidence="2 3" key="1">
    <citation type="submission" date="2019-02" db="EMBL/GenBank/DDBJ databases">
        <title>Genome of a new Bacteroidetes strain.</title>
        <authorList>
            <person name="Pitt A."/>
        </authorList>
    </citation>
    <scope>NUCLEOTIDE SEQUENCE [LARGE SCALE GENOMIC DNA]</scope>
    <source>
        <strain evidence="2 3">103A-SOEBACH</strain>
    </source>
</reference>